<organism evidence="1">
    <name type="scientific">Vibrio alginolyticus</name>
    <dbReference type="NCBI Taxonomy" id="663"/>
    <lineage>
        <taxon>Bacteria</taxon>
        <taxon>Pseudomonadati</taxon>
        <taxon>Pseudomonadota</taxon>
        <taxon>Gammaproteobacteria</taxon>
        <taxon>Vibrionales</taxon>
        <taxon>Vibrionaceae</taxon>
        <taxon>Vibrio</taxon>
    </lineage>
</organism>
<dbReference type="RefSeq" id="WP_050450732.1">
    <property type="nucleotide sequence ID" value="NZ_CP017889.1"/>
</dbReference>
<protein>
    <submittedName>
        <fullName evidence="1">Uncharacterized protein</fullName>
    </submittedName>
</protein>
<dbReference type="EMBL" id="CP017902">
    <property type="protein sequence ID" value="ARP18141.1"/>
    <property type="molecule type" value="Genomic_DNA"/>
</dbReference>
<proteinExistence type="predicted"/>
<accession>A0A1W6TB84</accession>
<name>A0A1W6TB84_VIBAL</name>
<evidence type="ECO:0000313" key="1">
    <source>
        <dbReference type="EMBL" id="ARP18141.1"/>
    </source>
</evidence>
<dbReference type="AlphaFoldDB" id="A0A1W6TB84"/>
<sequence>MVKKKNFSDNSKSTDFVNSLPESTIETSKIEKRCKFNLSYFDGAQTAGQDFSGWSYNSGNASLTNLLAKFKEYTLQPLNYWKNQRVGGGGLKVLEYYGDFPDNSDFKHPKHVPADAHWARFRLGNKVRLVGFVISKDALKNMPEEEQEKFCHNTFYVVFLDKDHKFYKTETA</sequence>
<gene>
    <name evidence="1" type="ORF">K05K4_13030</name>
</gene>
<reference evidence="1" key="1">
    <citation type="submission" date="2016-10" db="EMBL/GenBank/DDBJ databases">
        <title>The High Quality Genome of Vibrio alginolyticus K01M1.</title>
        <authorList>
            <person name="Wendling C."/>
            <person name="Chibani C.M."/>
            <person name="Hertel R."/>
            <person name="Sproer C."/>
            <person name="Bunk B."/>
            <person name="Overmann J."/>
            <person name="Roth O."/>
            <person name="Liesegang H."/>
        </authorList>
    </citation>
    <scope>NUCLEOTIDE SEQUENCE</scope>
    <source>
        <strain evidence="1">K05K4</strain>
    </source>
</reference>